<evidence type="ECO:0000256" key="1">
    <source>
        <dbReference type="ARBA" id="ARBA00022527"/>
    </source>
</evidence>
<sequence>MIVTPVRPVGRKWSNLSFTSTLYLAPVLDLLLDEVPSEWQPELRLGLQEALVNAVKHGNSLDPCKQITVKFSIVSQMYWWVITDQGLDLQSSGCSGQDEPTPCHDLECGRGFYILRKIFEHVHWDSNTHRLTLCKRIDRSSKPVII</sequence>
<name>A0A2W4YE82_9CYAN</name>
<keyword evidence="3" id="KW-0547">Nucleotide-binding</keyword>
<gene>
    <name evidence="3" type="ORF">DCF19_00970</name>
</gene>
<dbReference type="InterPro" id="IPR003594">
    <property type="entry name" value="HATPase_dom"/>
</dbReference>
<dbReference type="PANTHER" id="PTHR35526">
    <property type="entry name" value="ANTI-SIGMA-F FACTOR RSBW-RELATED"/>
    <property type="match status" value="1"/>
</dbReference>
<evidence type="ECO:0000313" key="4">
    <source>
        <dbReference type="Proteomes" id="UP000249467"/>
    </source>
</evidence>
<dbReference type="PANTHER" id="PTHR35526:SF3">
    <property type="entry name" value="ANTI-SIGMA-F FACTOR RSBW"/>
    <property type="match status" value="1"/>
</dbReference>
<dbReference type="SUPFAM" id="SSF55874">
    <property type="entry name" value="ATPase domain of HSP90 chaperone/DNA topoisomerase II/histidine kinase"/>
    <property type="match status" value="1"/>
</dbReference>
<keyword evidence="1" id="KW-0418">Kinase</keyword>
<dbReference type="GO" id="GO:0005524">
    <property type="term" value="F:ATP binding"/>
    <property type="evidence" value="ECO:0007669"/>
    <property type="project" value="UniProtKB-KW"/>
</dbReference>
<keyword evidence="3" id="KW-0067">ATP-binding</keyword>
<dbReference type="AlphaFoldDB" id="A0A2W4YE82"/>
<dbReference type="Gene3D" id="3.30.565.10">
    <property type="entry name" value="Histidine kinase-like ATPase, C-terminal domain"/>
    <property type="match status" value="1"/>
</dbReference>
<dbReference type="InterPro" id="IPR050267">
    <property type="entry name" value="Anti-sigma-factor_SerPK"/>
</dbReference>
<dbReference type="PIRSF" id="PIRSF020906">
    <property type="entry name" value="Anti_s_fact_PmgA_prd"/>
    <property type="match status" value="1"/>
</dbReference>
<dbReference type="EMBL" id="QBML01000001">
    <property type="protein sequence ID" value="PZO45095.1"/>
    <property type="molecule type" value="Genomic_DNA"/>
</dbReference>
<accession>A0A2W4YE82</accession>
<dbReference type="CDD" id="cd16936">
    <property type="entry name" value="HATPase_RsbW-like"/>
    <property type="match status" value="1"/>
</dbReference>
<evidence type="ECO:0000313" key="3">
    <source>
        <dbReference type="EMBL" id="PZO45095.1"/>
    </source>
</evidence>
<reference evidence="3 4" key="1">
    <citation type="submission" date="2018-04" db="EMBL/GenBank/DDBJ databases">
        <authorList>
            <person name="Go L.Y."/>
            <person name="Mitchell J.A."/>
        </authorList>
    </citation>
    <scope>NUCLEOTIDE SEQUENCE [LARGE SCALE GENOMIC DNA]</scope>
    <source>
        <strain evidence="3">ULC066bin1</strain>
    </source>
</reference>
<keyword evidence="1" id="KW-0723">Serine/threonine-protein kinase</keyword>
<proteinExistence type="predicted"/>
<dbReference type="InterPro" id="IPR016781">
    <property type="entry name" value="Anti-sigma_regulat_PmgA_prd"/>
</dbReference>
<dbReference type="InterPro" id="IPR036890">
    <property type="entry name" value="HATPase_C_sf"/>
</dbReference>
<comment type="caution">
    <text evidence="3">The sequence shown here is derived from an EMBL/GenBank/DDBJ whole genome shotgun (WGS) entry which is preliminary data.</text>
</comment>
<keyword evidence="1" id="KW-0808">Transferase</keyword>
<dbReference type="GO" id="GO:0004674">
    <property type="term" value="F:protein serine/threonine kinase activity"/>
    <property type="evidence" value="ECO:0007669"/>
    <property type="project" value="UniProtKB-KW"/>
</dbReference>
<organism evidence="3 4">
    <name type="scientific">Pseudanabaena frigida</name>
    <dbReference type="NCBI Taxonomy" id="945775"/>
    <lineage>
        <taxon>Bacteria</taxon>
        <taxon>Bacillati</taxon>
        <taxon>Cyanobacteriota</taxon>
        <taxon>Cyanophyceae</taxon>
        <taxon>Pseudanabaenales</taxon>
        <taxon>Pseudanabaenaceae</taxon>
        <taxon>Pseudanabaena</taxon>
    </lineage>
</organism>
<reference evidence="3 4" key="2">
    <citation type="submission" date="2018-06" db="EMBL/GenBank/DDBJ databases">
        <title>Metagenomic assembly of (sub)arctic Cyanobacteria and their associated microbiome from non-axenic cultures.</title>
        <authorList>
            <person name="Baurain D."/>
        </authorList>
    </citation>
    <scope>NUCLEOTIDE SEQUENCE [LARGE SCALE GENOMIC DNA]</scope>
    <source>
        <strain evidence="3">ULC066bin1</strain>
    </source>
</reference>
<feature type="domain" description="Histidine kinase/HSP90-like ATPase" evidence="2">
    <location>
        <begin position="38"/>
        <end position="132"/>
    </location>
</feature>
<dbReference type="Proteomes" id="UP000249467">
    <property type="component" value="Unassembled WGS sequence"/>
</dbReference>
<dbReference type="Pfam" id="PF13581">
    <property type="entry name" value="HATPase_c_2"/>
    <property type="match status" value="1"/>
</dbReference>
<evidence type="ECO:0000259" key="2">
    <source>
        <dbReference type="Pfam" id="PF13581"/>
    </source>
</evidence>
<protein>
    <submittedName>
        <fullName evidence="3">ATP-binding protein</fullName>
    </submittedName>
</protein>